<dbReference type="RefSeq" id="WP_256970216.1">
    <property type="nucleotide sequence ID" value="NZ_FWFF01000005.1"/>
</dbReference>
<dbReference type="Gene3D" id="3.40.630.30">
    <property type="match status" value="1"/>
</dbReference>
<dbReference type="SUPFAM" id="SSF55729">
    <property type="entry name" value="Acyl-CoA N-acyltransferases (Nat)"/>
    <property type="match status" value="1"/>
</dbReference>
<dbReference type="Proteomes" id="UP000196581">
    <property type="component" value="Unassembled WGS sequence"/>
</dbReference>
<evidence type="ECO:0000313" key="2">
    <source>
        <dbReference type="EMBL" id="SLM94186.1"/>
    </source>
</evidence>
<accession>A0A1X6X549</accession>
<organism evidence="2 3">
    <name type="scientific">Brevibacterium yomogidense</name>
    <dbReference type="NCBI Taxonomy" id="946573"/>
    <lineage>
        <taxon>Bacteria</taxon>
        <taxon>Bacillati</taxon>
        <taxon>Actinomycetota</taxon>
        <taxon>Actinomycetes</taxon>
        <taxon>Micrococcales</taxon>
        <taxon>Brevibacteriaceae</taxon>
        <taxon>Brevibacterium</taxon>
    </lineage>
</organism>
<sequence>MAPSTPEKPRMTGSVAIRPWRDGDDRALAQVLPDPGSPAQLAARALLREPGESPLTRTLVAVVDSVVVGAAAIAASPAHPGRAWIHVEVAPEERRSGVGSALLEAAAAEASGTALDGLGLRTRIVAGDPETGAFAHARGFADLFTTRIILIDAGALGAAGLERAEDLQVIDTGSVALTQAFAGWYERVNELDPAAPMSIGQVNTRFLSEAAGAHGAALWRPDVDGGGADINKRPVTAFAVSYAQKPSEDAEVQAAEASVVPEDDDHVFALSGGEDATELTIGSVDGEVQDLRSLVARLSVDTPVVVEVTDAMETESALVEELLASGSARILTAYTTLVRDPQG</sequence>
<reference evidence="3" key="1">
    <citation type="submission" date="2017-02" db="EMBL/GenBank/DDBJ databases">
        <authorList>
            <person name="Dridi B."/>
        </authorList>
    </citation>
    <scope>NUCLEOTIDE SEQUENCE [LARGE SCALE GENOMIC DNA]</scope>
    <source>
        <strain evidence="3">B Co 03.10</strain>
    </source>
</reference>
<dbReference type="AlphaFoldDB" id="A0A1X6X549"/>
<dbReference type="GO" id="GO:0016747">
    <property type="term" value="F:acyltransferase activity, transferring groups other than amino-acyl groups"/>
    <property type="evidence" value="ECO:0007669"/>
    <property type="project" value="InterPro"/>
</dbReference>
<keyword evidence="3" id="KW-1185">Reference proteome</keyword>
<proteinExistence type="predicted"/>
<name>A0A1X6X549_9MICO</name>
<dbReference type="InterPro" id="IPR000182">
    <property type="entry name" value="GNAT_dom"/>
</dbReference>
<dbReference type="EMBL" id="FWFF01000005">
    <property type="protein sequence ID" value="SLM94186.1"/>
    <property type="molecule type" value="Genomic_DNA"/>
</dbReference>
<evidence type="ECO:0000259" key="1">
    <source>
        <dbReference type="PROSITE" id="PS51186"/>
    </source>
</evidence>
<gene>
    <name evidence="2" type="ORF">FM105_04005</name>
</gene>
<dbReference type="PROSITE" id="PS51186">
    <property type="entry name" value="GNAT"/>
    <property type="match status" value="1"/>
</dbReference>
<protein>
    <recommendedName>
        <fullName evidence="1">N-acetyltransferase domain-containing protein</fullName>
    </recommendedName>
</protein>
<evidence type="ECO:0000313" key="3">
    <source>
        <dbReference type="Proteomes" id="UP000196581"/>
    </source>
</evidence>
<feature type="domain" description="N-acetyltransferase" evidence="1">
    <location>
        <begin position="15"/>
        <end position="168"/>
    </location>
</feature>
<dbReference type="InterPro" id="IPR016181">
    <property type="entry name" value="Acyl_CoA_acyltransferase"/>
</dbReference>
<dbReference type="Pfam" id="PF00583">
    <property type="entry name" value="Acetyltransf_1"/>
    <property type="match status" value="1"/>
</dbReference>